<evidence type="ECO:0000256" key="8">
    <source>
        <dbReference type="ARBA" id="ARBA00022777"/>
    </source>
</evidence>
<feature type="compositionally biased region" description="Basic and acidic residues" evidence="14">
    <location>
        <begin position="560"/>
        <end position="569"/>
    </location>
</feature>
<evidence type="ECO:0000256" key="14">
    <source>
        <dbReference type="SAM" id="MobiDB-lite"/>
    </source>
</evidence>
<dbReference type="SMART" id="SM00220">
    <property type="entry name" value="S_TKc"/>
    <property type="match status" value="1"/>
</dbReference>
<comment type="catalytic activity">
    <reaction evidence="12">
        <text>L-seryl-[protein] + ATP = O-phospho-L-seryl-[protein] + ADP + H(+)</text>
        <dbReference type="Rhea" id="RHEA:17989"/>
        <dbReference type="Rhea" id="RHEA-COMP:9863"/>
        <dbReference type="Rhea" id="RHEA-COMP:11604"/>
        <dbReference type="ChEBI" id="CHEBI:15378"/>
        <dbReference type="ChEBI" id="CHEBI:29999"/>
        <dbReference type="ChEBI" id="CHEBI:30616"/>
        <dbReference type="ChEBI" id="CHEBI:83421"/>
        <dbReference type="ChEBI" id="CHEBI:456216"/>
        <dbReference type="EC" id="2.7.11.1"/>
    </reaction>
</comment>
<dbReference type="Proteomes" id="UP000001542">
    <property type="component" value="Unassembled WGS sequence"/>
</dbReference>
<keyword evidence="10" id="KW-0460">Magnesium</keyword>
<evidence type="ECO:0000256" key="3">
    <source>
        <dbReference type="ARBA" id="ARBA00012513"/>
    </source>
</evidence>
<evidence type="ECO:0000256" key="6">
    <source>
        <dbReference type="ARBA" id="ARBA00022723"/>
    </source>
</evidence>
<dbReference type="PROSITE" id="PS50011">
    <property type="entry name" value="PROTEIN_KINASE_DOM"/>
    <property type="match status" value="1"/>
</dbReference>
<organism evidence="16 17">
    <name type="scientific">Trichomonas vaginalis (strain ATCC PRA-98 / G3)</name>
    <dbReference type="NCBI Taxonomy" id="412133"/>
    <lineage>
        <taxon>Eukaryota</taxon>
        <taxon>Metamonada</taxon>
        <taxon>Parabasalia</taxon>
        <taxon>Trichomonadida</taxon>
        <taxon>Trichomonadidae</taxon>
        <taxon>Trichomonas</taxon>
    </lineage>
</organism>
<keyword evidence="7 13" id="KW-0547">Nucleotide-binding</keyword>
<dbReference type="OMA" id="KEIAMAN"/>
<dbReference type="GO" id="GO:0004674">
    <property type="term" value="F:protein serine/threonine kinase activity"/>
    <property type="evidence" value="ECO:0007669"/>
    <property type="project" value="UniProtKB-KW"/>
</dbReference>
<evidence type="ECO:0000256" key="4">
    <source>
        <dbReference type="ARBA" id="ARBA00022527"/>
    </source>
</evidence>
<dbReference type="Gene3D" id="3.30.200.20">
    <property type="entry name" value="Phosphorylase Kinase, domain 1"/>
    <property type="match status" value="1"/>
</dbReference>
<dbReference type="EMBL" id="DS113205">
    <property type="protein sequence ID" value="EAY19670.1"/>
    <property type="molecule type" value="Genomic_DNA"/>
</dbReference>
<feature type="region of interest" description="Disordered" evidence="14">
    <location>
        <begin position="309"/>
        <end position="569"/>
    </location>
</feature>
<sequence>MSMDNYTVKKVIGEGAYGRAVLCVEKASGEYCVIKEIAMANLSAQEQKDAKKEVKILSSLHHPNIIGYRTSFNAKNVLHIVMDYADNGDLFTQIQNARGVHFKEDQILDWFVQICLALKHIHDRKILHRDIKCQNIFLMKNGMIKMGDFGIAKILDHTTQLSKTAIGTPYYLSPEICEGKAYNSKSDIWSLGCVLYELCTLNHAFDANCMNGLIMKILRSKHAPIPYYYSQPLRSLVDSLLNKDAKKRPSINQILKLDFIRNRIGNLLSATMQKIEFSHTVFHKVKACETPDNLKPENFHKQEELAPISEDKPQVQPQQVAPSNNVINNKPHVKPTPKPYAPIKQAQPPAPEKPPIAKRPSPANAPAIAKRPSPAAPKKPKVSLVAAAAAEKPAKGGMKLTSHSNQSKEELIKKKNEMVMAEREKQKQLKAAREEEARKQEEIENQKRLEVQEKHKQAALERKRKLEELKREDAARKKKFDNLEAPFKAQMKAPPPQPSKPARARPALPSSSNSESPRSTGSNQSSDNEQKGSDRLTASPRSDEDEKPMKVTVRPGKVKKRDEEISNLREMIQRKRAELRRQAMAEKENVIKIGGVEIPADIPKQQPENQQKSEPQKIEQPQKIEEPQKISEPPKPEEKKPEPVQDKKEGEIKVQEDKKEGEKPKKSFQDFIDMSSSDESDDEANELIELAAIAKSIFDNPPDDDEAEEEGEEHHEEEKPAPGKFIFNGKELILDYVSGDDSLSYRVEALRQFIEQGLGLDTFLAIYKLLTDESDNMSDVDIDKKTKEILHTKDQLTFYPLLNQLIKCEDTLNQA</sequence>
<dbReference type="InterPro" id="IPR017441">
    <property type="entry name" value="Protein_kinase_ATP_BS"/>
</dbReference>
<evidence type="ECO:0000256" key="12">
    <source>
        <dbReference type="ARBA" id="ARBA00048679"/>
    </source>
</evidence>
<dbReference type="eggNOG" id="KOG0589">
    <property type="taxonomic scope" value="Eukaryota"/>
</dbReference>
<dbReference type="FunFam" id="1.10.510.10:FF:000172">
    <property type="entry name" value="serine/threonine-protein kinase Nek1 isoform X1"/>
    <property type="match status" value="1"/>
</dbReference>
<dbReference type="VEuPathDB" id="TrichDB:TVAGG3_0562580"/>
<keyword evidence="8 16" id="KW-0418">Kinase</keyword>
<dbReference type="GO" id="GO:0005524">
    <property type="term" value="F:ATP binding"/>
    <property type="evidence" value="ECO:0007669"/>
    <property type="project" value="UniProtKB-UniRule"/>
</dbReference>
<accession>A2DIQ7</accession>
<keyword evidence="9 13" id="KW-0067">ATP-binding</keyword>
<dbReference type="InterPro" id="IPR008271">
    <property type="entry name" value="Ser/Thr_kinase_AS"/>
</dbReference>
<feature type="domain" description="Protein kinase" evidence="15">
    <location>
        <begin position="6"/>
        <end position="260"/>
    </location>
</feature>
<dbReference type="PROSITE" id="PS00107">
    <property type="entry name" value="PROTEIN_KINASE_ATP"/>
    <property type="match status" value="1"/>
</dbReference>
<dbReference type="InterPro" id="IPR051131">
    <property type="entry name" value="NEK_Ser/Thr_kinase_NIMA"/>
</dbReference>
<dbReference type="AlphaFoldDB" id="A2DIQ7"/>
<dbReference type="KEGG" id="tva:5465199"/>
<dbReference type="PROSITE" id="PS00108">
    <property type="entry name" value="PROTEIN_KINASE_ST"/>
    <property type="match status" value="1"/>
</dbReference>
<keyword evidence="4" id="KW-0723">Serine/threonine-protein kinase</keyword>
<evidence type="ECO:0000256" key="9">
    <source>
        <dbReference type="ARBA" id="ARBA00022840"/>
    </source>
</evidence>
<keyword evidence="6" id="KW-0479">Metal-binding</keyword>
<gene>
    <name evidence="16" type="ORF">TVAG_432660</name>
</gene>
<comment type="similarity">
    <text evidence="2">Belongs to the protein kinase superfamily. NEK Ser/Thr protein kinase family. NIMA subfamily.</text>
</comment>
<name>A2DIQ7_TRIV3</name>
<evidence type="ECO:0000313" key="16">
    <source>
        <dbReference type="EMBL" id="EAY19670.1"/>
    </source>
</evidence>
<comment type="catalytic activity">
    <reaction evidence="11">
        <text>L-threonyl-[protein] + ATP = O-phospho-L-threonyl-[protein] + ADP + H(+)</text>
        <dbReference type="Rhea" id="RHEA:46608"/>
        <dbReference type="Rhea" id="RHEA-COMP:11060"/>
        <dbReference type="Rhea" id="RHEA-COMP:11605"/>
        <dbReference type="ChEBI" id="CHEBI:15378"/>
        <dbReference type="ChEBI" id="CHEBI:30013"/>
        <dbReference type="ChEBI" id="CHEBI:30616"/>
        <dbReference type="ChEBI" id="CHEBI:61977"/>
        <dbReference type="ChEBI" id="CHEBI:456216"/>
        <dbReference type="EC" id="2.7.11.1"/>
    </reaction>
</comment>
<feature type="compositionally biased region" description="Basic and acidic residues" evidence="14">
    <location>
        <begin position="614"/>
        <end position="668"/>
    </location>
</feature>
<dbReference type="OrthoDB" id="248923at2759"/>
<dbReference type="PANTHER" id="PTHR44899:SF3">
    <property type="entry name" value="SERINE_THREONINE-PROTEIN KINASE NEK1"/>
    <property type="match status" value="1"/>
</dbReference>
<feature type="region of interest" description="Disordered" evidence="14">
    <location>
        <begin position="698"/>
        <end position="722"/>
    </location>
</feature>
<dbReference type="Gene3D" id="1.10.510.10">
    <property type="entry name" value="Transferase(Phosphotransferase) domain 1"/>
    <property type="match status" value="1"/>
</dbReference>
<comment type="cofactor">
    <cofactor evidence="1">
        <name>Mg(2+)</name>
        <dbReference type="ChEBI" id="CHEBI:18420"/>
    </cofactor>
</comment>
<feature type="compositionally biased region" description="Basic and acidic residues" evidence="14">
    <location>
        <begin position="712"/>
        <end position="721"/>
    </location>
</feature>
<evidence type="ECO:0000313" key="17">
    <source>
        <dbReference type="Proteomes" id="UP000001542"/>
    </source>
</evidence>
<dbReference type="EC" id="2.7.11.1" evidence="3"/>
<dbReference type="SUPFAM" id="SSF56112">
    <property type="entry name" value="Protein kinase-like (PK-like)"/>
    <property type="match status" value="1"/>
</dbReference>
<evidence type="ECO:0000256" key="1">
    <source>
        <dbReference type="ARBA" id="ARBA00001946"/>
    </source>
</evidence>
<feature type="compositionally biased region" description="Low complexity" evidence="14">
    <location>
        <begin position="510"/>
        <end position="522"/>
    </location>
</feature>
<feature type="compositionally biased region" description="Polar residues" evidence="14">
    <location>
        <begin position="315"/>
        <end position="328"/>
    </location>
</feature>
<protein>
    <recommendedName>
        <fullName evidence="3">non-specific serine/threonine protein kinase</fullName>
        <ecNumber evidence="3">2.7.11.1</ecNumber>
    </recommendedName>
</protein>
<dbReference type="FunFam" id="3.30.200.20:FF:000097">
    <property type="entry name" value="Probable serine/threonine-protein kinase nek1"/>
    <property type="match status" value="1"/>
</dbReference>
<feature type="compositionally biased region" description="Acidic residues" evidence="14">
    <location>
        <begin position="701"/>
        <end position="711"/>
    </location>
</feature>
<dbReference type="InterPro" id="IPR000719">
    <property type="entry name" value="Prot_kinase_dom"/>
</dbReference>
<dbReference type="CDD" id="cd08215">
    <property type="entry name" value="STKc_Nek"/>
    <property type="match status" value="1"/>
</dbReference>
<dbReference type="VEuPathDB" id="TrichDB:TVAG_432660"/>
<keyword evidence="5" id="KW-0808">Transferase</keyword>
<feature type="region of interest" description="Disordered" evidence="14">
    <location>
        <begin position="590"/>
        <end position="683"/>
    </location>
</feature>
<evidence type="ECO:0000256" key="2">
    <source>
        <dbReference type="ARBA" id="ARBA00010886"/>
    </source>
</evidence>
<dbReference type="InterPro" id="IPR011009">
    <property type="entry name" value="Kinase-like_dom_sf"/>
</dbReference>
<dbReference type="RefSeq" id="XP_001580656.1">
    <property type="nucleotide sequence ID" value="XM_001580606.1"/>
</dbReference>
<keyword evidence="17" id="KW-1185">Reference proteome</keyword>
<evidence type="ECO:0000256" key="11">
    <source>
        <dbReference type="ARBA" id="ARBA00047899"/>
    </source>
</evidence>
<feature type="compositionally biased region" description="Low complexity" evidence="14">
    <location>
        <begin position="382"/>
        <end position="391"/>
    </location>
</feature>
<dbReference type="PANTHER" id="PTHR44899">
    <property type="entry name" value="CAMK FAMILY PROTEIN KINASE"/>
    <property type="match status" value="1"/>
</dbReference>
<dbReference type="GO" id="GO:0046872">
    <property type="term" value="F:metal ion binding"/>
    <property type="evidence" value="ECO:0007669"/>
    <property type="project" value="UniProtKB-KW"/>
</dbReference>
<evidence type="ECO:0000256" key="7">
    <source>
        <dbReference type="ARBA" id="ARBA00022741"/>
    </source>
</evidence>
<dbReference type="InParanoid" id="A2DIQ7"/>
<reference evidence="16" key="1">
    <citation type="submission" date="2006-10" db="EMBL/GenBank/DDBJ databases">
        <authorList>
            <person name="Amadeo P."/>
            <person name="Zhao Q."/>
            <person name="Wortman J."/>
            <person name="Fraser-Liggett C."/>
            <person name="Carlton J."/>
        </authorList>
    </citation>
    <scope>NUCLEOTIDE SEQUENCE</scope>
    <source>
        <strain evidence="16">G3</strain>
    </source>
</reference>
<evidence type="ECO:0000259" key="15">
    <source>
        <dbReference type="PROSITE" id="PS50011"/>
    </source>
</evidence>
<evidence type="ECO:0000256" key="10">
    <source>
        <dbReference type="ARBA" id="ARBA00022842"/>
    </source>
</evidence>
<evidence type="ECO:0000256" key="13">
    <source>
        <dbReference type="PROSITE-ProRule" id="PRU10141"/>
    </source>
</evidence>
<proteinExistence type="inferred from homology"/>
<feature type="compositionally biased region" description="Basic and acidic residues" evidence="14">
    <location>
        <begin position="406"/>
        <end position="475"/>
    </location>
</feature>
<dbReference type="SMR" id="A2DIQ7"/>
<evidence type="ECO:0000256" key="5">
    <source>
        <dbReference type="ARBA" id="ARBA00022679"/>
    </source>
</evidence>
<feature type="binding site" evidence="13">
    <location>
        <position position="35"/>
    </location>
    <ligand>
        <name>ATP</name>
        <dbReference type="ChEBI" id="CHEBI:30616"/>
    </ligand>
</feature>
<dbReference type="Pfam" id="PF00069">
    <property type="entry name" value="Pkinase"/>
    <property type="match status" value="1"/>
</dbReference>
<dbReference type="STRING" id="5722.A2DIQ7"/>
<reference evidence="16" key="2">
    <citation type="journal article" date="2007" name="Science">
        <title>Draft genome sequence of the sexually transmitted pathogen Trichomonas vaginalis.</title>
        <authorList>
            <person name="Carlton J.M."/>
            <person name="Hirt R.P."/>
            <person name="Silva J.C."/>
            <person name="Delcher A.L."/>
            <person name="Schatz M."/>
            <person name="Zhao Q."/>
            <person name="Wortman J.R."/>
            <person name="Bidwell S.L."/>
            <person name="Alsmark U.C.M."/>
            <person name="Besteiro S."/>
            <person name="Sicheritz-Ponten T."/>
            <person name="Noel C.J."/>
            <person name="Dacks J.B."/>
            <person name="Foster P.G."/>
            <person name="Simillion C."/>
            <person name="Van de Peer Y."/>
            <person name="Miranda-Saavedra D."/>
            <person name="Barton G.J."/>
            <person name="Westrop G.D."/>
            <person name="Mueller S."/>
            <person name="Dessi D."/>
            <person name="Fiori P.L."/>
            <person name="Ren Q."/>
            <person name="Paulsen I."/>
            <person name="Zhang H."/>
            <person name="Bastida-Corcuera F.D."/>
            <person name="Simoes-Barbosa A."/>
            <person name="Brown M.T."/>
            <person name="Hayes R.D."/>
            <person name="Mukherjee M."/>
            <person name="Okumura C.Y."/>
            <person name="Schneider R."/>
            <person name="Smith A.J."/>
            <person name="Vanacova S."/>
            <person name="Villalvazo M."/>
            <person name="Haas B.J."/>
            <person name="Pertea M."/>
            <person name="Feldblyum T.V."/>
            <person name="Utterback T.R."/>
            <person name="Shu C.L."/>
            <person name="Osoegawa K."/>
            <person name="de Jong P.J."/>
            <person name="Hrdy I."/>
            <person name="Horvathova L."/>
            <person name="Zubacova Z."/>
            <person name="Dolezal P."/>
            <person name="Malik S.B."/>
            <person name="Logsdon J.M. Jr."/>
            <person name="Henze K."/>
            <person name="Gupta A."/>
            <person name="Wang C.C."/>
            <person name="Dunne R.L."/>
            <person name="Upcroft J.A."/>
            <person name="Upcroft P."/>
            <person name="White O."/>
            <person name="Salzberg S.L."/>
            <person name="Tang P."/>
            <person name="Chiu C.-H."/>
            <person name="Lee Y.-S."/>
            <person name="Embley T.M."/>
            <person name="Coombs G.H."/>
            <person name="Mottram J.C."/>
            <person name="Tachezy J."/>
            <person name="Fraser-Liggett C.M."/>
            <person name="Johnson P.J."/>
        </authorList>
    </citation>
    <scope>NUCLEOTIDE SEQUENCE [LARGE SCALE GENOMIC DNA]</scope>
    <source>
        <strain evidence="16">G3</strain>
    </source>
</reference>